<dbReference type="STRING" id="1247936.BN2475_90113"/>
<organism evidence="1 2">
    <name type="scientific">Paraburkholderia ribeironis</name>
    <dbReference type="NCBI Taxonomy" id="1247936"/>
    <lineage>
        <taxon>Bacteria</taxon>
        <taxon>Pseudomonadati</taxon>
        <taxon>Pseudomonadota</taxon>
        <taxon>Betaproteobacteria</taxon>
        <taxon>Burkholderiales</taxon>
        <taxon>Burkholderiaceae</taxon>
        <taxon>Paraburkholderia</taxon>
    </lineage>
</organism>
<accession>A0A1N7RN96</accession>
<dbReference type="AlphaFoldDB" id="A0A1N7RN96"/>
<dbReference type="EMBL" id="CYGX02000009">
    <property type="protein sequence ID" value="SIT36599.1"/>
    <property type="molecule type" value="Genomic_DNA"/>
</dbReference>
<evidence type="ECO:0000313" key="1">
    <source>
        <dbReference type="EMBL" id="SIT36599.1"/>
    </source>
</evidence>
<gene>
    <name evidence="1" type="ORF">BN2475_90113</name>
</gene>
<name>A0A1N7RN96_9BURK</name>
<keyword evidence="2" id="KW-1185">Reference proteome</keyword>
<dbReference type="Proteomes" id="UP000187012">
    <property type="component" value="Unassembled WGS sequence"/>
</dbReference>
<sequence>MPFRMTVAIAGEMVLYCWVAQGTVAEVSSARQREALALSSRIVTLPLCPSTAWLPRKRTRGRTDIHIGLRT</sequence>
<evidence type="ECO:0000313" key="2">
    <source>
        <dbReference type="Proteomes" id="UP000187012"/>
    </source>
</evidence>
<proteinExistence type="predicted"/>
<protein>
    <submittedName>
        <fullName evidence="1">Uncharacterized protein</fullName>
    </submittedName>
</protein>
<reference evidence="1 2" key="1">
    <citation type="submission" date="2016-12" db="EMBL/GenBank/DDBJ databases">
        <authorList>
            <person name="Song W.-J."/>
            <person name="Kurnit D.M."/>
        </authorList>
    </citation>
    <scope>NUCLEOTIDE SEQUENCE [LARGE SCALE GENOMIC DNA]</scope>
    <source>
        <strain evidence="1 2">STM7296</strain>
    </source>
</reference>